<dbReference type="GO" id="GO:0051301">
    <property type="term" value="P:cell division"/>
    <property type="evidence" value="ECO:0007669"/>
    <property type="project" value="TreeGrafter"/>
</dbReference>
<feature type="compositionally biased region" description="Polar residues" evidence="5">
    <location>
        <begin position="832"/>
        <end position="841"/>
    </location>
</feature>
<feature type="compositionally biased region" description="Basic and acidic residues" evidence="5">
    <location>
        <begin position="873"/>
        <end position="882"/>
    </location>
</feature>
<accession>A0A364N9A0</accession>
<gene>
    <name evidence="6" type="ORF">DDE83_002734</name>
</gene>
<feature type="repeat" description="TPR" evidence="3">
    <location>
        <begin position="655"/>
        <end position="688"/>
    </location>
</feature>
<name>A0A364N9A0_STELY</name>
<evidence type="ECO:0000256" key="5">
    <source>
        <dbReference type="SAM" id="MobiDB-lite"/>
    </source>
</evidence>
<dbReference type="GO" id="GO:0031145">
    <property type="term" value="P:anaphase-promoting complex-dependent catabolic process"/>
    <property type="evidence" value="ECO:0007669"/>
    <property type="project" value="TreeGrafter"/>
</dbReference>
<dbReference type="PANTHER" id="PTHR12558:SF13">
    <property type="entry name" value="CELL DIVISION CYCLE PROTEIN 27 HOMOLOG"/>
    <property type="match status" value="1"/>
</dbReference>
<feature type="region of interest" description="Disordered" evidence="5">
    <location>
        <begin position="140"/>
        <end position="168"/>
    </location>
</feature>
<feature type="repeat" description="TPR" evidence="3">
    <location>
        <begin position="1094"/>
        <end position="1127"/>
    </location>
</feature>
<feature type="repeat" description="TPR" evidence="3">
    <location>
        <begin position="1162"/>
        <end position="1195"/>
    </location>
</feature>
<organism evidence="6 7">
    <name type="scientific">Stemphylium lycopersici</name>
    <name type="common">Tomato gray leaf spot disease fungus</name>
    <name type="synonym">Thyrospora lycopersici</name>
    <dbReference type="NCBI Taxonomy" id="183478"/>
    <lineage>
        <taxon>Eukaryota</taxon>
        <taxon>Fungi</taxon>
        <taxon>Dikarya</taxon>
        <taxon>Ascomycota</taxon>
        <taxon>Pezizomycotina</taxon>
        <taxon>Dothideomycetes</taxon>
        <taxon>Pleosporomycetidae</taxon>
        <taxon>Pleosporales</taxon>
        <taxon>Pleosporineae</taxon>
        <taxon>Pleosporaceae</taxon>
        <taxon>Stemphylium</taxon>
    </lineage>
</organism>
<evidence type="ECO:0000256" key="2">
    <source>
        <dbReference type="ARBA" id="ARBA00038210"/>
    </source>
</evidence>
<comment type="caution">
    <text evidence="6">The sequence shown here is derived from an EMBL/GenBank/DDBJ whole genome shotgun (WGS) entry which is preliminary data.</text>
</comment>
<evidence type="ECO:0000256" key="1">
    <source>
        <dbReference type="ARBA" id="ARBA00022803"/>
    </source>
</evidence>
<dbReference type="EMBL" id="QGDH01000029">
    <property type="protein sequence ID" value="RAR13846.1"/>
    <property type="molecule type" value="Genomic_DNA"/>
</dbReference>
<dbReference type="Pfam" id="PF13181">
    <property type="entry name" value="TPR_8"/>
    <property type="match status" value="2"/>
</dbReference>
<dbReference type="InterPro" id="IPR011990">
    <property type="entry name" value="TPR-like_helical_dom_sf"/>
</dbReference>
<dbReference type="GO" id="GO:0005680">
    <property type="term" value="C:anaphase-promoting complex"/>
    <property type="evidence" value="ECO:0007669"/>
    <property type="project" value="UniProtKB-ARBA"/>
</dbReference>
<evidence type="ECO:0000313" key="6">
    <source>
        <dbReference type="EMBL" id="RAR13846.1"/>
    </source>
</evidence>
<evidence type="ECO:0000256" key="4">
    <source>
        <dbReference type="SAM" id="Coils"/>
    </source>
</evidence>
<dbReference type="Proteomes" id="UP000249619">
    <property type="component" value="Unassembled WGS sequence"/>
</dbReference>
<feature type="region of interest" description="Disordered" evidence="5">
    <location>
        <begin position="509"/>
        <end position="536"/>
    </location>
</feature>
<feature type="region of interest" description="Disordered" evidence="5">
    <location>
        <begin position="106"/>
        <end position="127"/>
    </location>
</feature>
<dbReference type="PROSITE" id="PS50005">
    <property type="entry name" value="TPR"/>
    <property type="match status" value="6"/>
</dbReference>
<feature type="repeat" description="TPR" evidence="3">
    <location>
        <begin position="1230"/>
        <end position="1263"/>
    </location>
</feature>
<comment type="similarity">
    <text evidence="2">Belongs to the APC3/CDC27 family.</text>
</comment>
<feature type="region of interest" description="Disordered" evidence="5">
    <location>
        <begin position="782"/>
        <end position="947"/>
    </location>
</feature>
<dbReference type="GO" id="GO:0016567">
    <property type="term" value="P:protein ubiquitination"/>
    <property type="evidence" value="ECO:0007669"/>
    <property type="project" value="TreeGrafter"/>
</dbReference>
<feature type="repeat" description="TPR" evidence="3">
    <location>
        <begin position="1060"/>
        <end position="1093"/>
    </location>
</feature>
<proteinExistence type="inferred from homology"/>
<dbReference type="GO" id="GO:0005737">
    <property type="term" value="C:cytoplasm"/>
    <property type="evidence" value="ECO:0007669"/>
    <property type="project" value="TreeGrafter"/>
</dbReference>
<dbReference type="OrthoDB" id="329563at2759"/>
<reference evidence="7" key="1">
    <citation type="submission" date="2018-05" db="EMBL/GenBank/DDBJ databases">
        <title>Draft genome sequence of Stemphylium lycopersici strain CIDEFI 213.</title>
        <authorList>
            <person name="Medina R."/>
            <person name="Franco M.E.E."/>
            <person name="Lucentini C.G."/>
            <person name="Saparrat M.C.N."/>
            <person name="Balatti P.A."/>
        </authorList>
    </citation>
    <scope>NUCLEOTIDE SEQUENCE [LARGE SCALE GENOMIC DNA]</scope>
    <source>
        <strain evidence="7">CIDEFI 213</strain>
    </source>
</reference>
<keyword evidence="7" id="KW-1185">Reference proteome</keyword>
<dbReference type="Gene3D" id="1.25.40.10">
    <property type="entry name" value="Tetratricopeptide repeat domain"/>
    <property type="match status" value="4"/>
</dbReference>
<dbReference type="GO" id="GO:0007091">
    <property type="term" value="P:metaphase/anaphase transition of mitotic cell cycle"/>
    <property type="evidence" value="ECO:0007669"/>
    <property type="project" value="TreeGrafter"/>
</dbReference>
<dbReference type="Pfam" id="PF13432">
    <property type="entry name" value="TPR_16"/>
    <property type="match status" value="2"/>
</dbReference>
<feature type="compositionally biased region" description="Basic and acidic residues" evidence="5">
    <location>
        <begin position="911"/>
        <end position="923"/>
    </location>
</feature>
<dbReference type="PANTHER" id="PTHR12558">
    <property type="entry name" value="CELL DIVISION CYCLE 16,23,27"/>
    <property type="match status" value="1"/>
</dbReference>
<dbReference type="STRING" id="183478.A0A364N9A0"/>
<dbReference type="SMART" id="SM00028">
    <property type="entry name" value="TPR"/>
    <property type="match status" value="7"/>
</dbReference>
<dbReference type="SUPFAM" id="SSF48452">
    <property type="entry name" value="TPR-like"/>
    <property type="match status" value="3"/>
</dbReference>
<keyword evidence="1 3" id="KW-0802">TPR repeat</keyword>
<keyword evidence="4" id="KW-0175">Coiled coil</keyword>
<dbReference type="InterPro" id="IPR019734">
    <property type="entry name" value="TPR_rpt"/>
</dbReference>
<dbReference type="Pfam" id="PF12895">
    <property type="entry name" value="ANAPC3"/>
    <property type="match status" value="1"/>
</dbReference>
<feature type="compositionally biased region" description="Low complexity" evidence="5">
    <location>
        <begin position="924"/>
        <end position="933"/>
    </location>
</feature>
<feature type="compositionally biased region" description="Basic and acidic residues" evidence="5">
    <location>
        <begin position="141"/>
        <end position="160"/>
    </location>
</feature>
<sequence>MPPRLQPAQFPASAGPAQLFSCPAARPQTVSLPLRSSRQFSQTPCPQVTLRRRKFYEWLNGPGRQLKEPIPDSTNYLGAYDKYGNLVRAGPGWSKDRGAKAAAATKTEKANVAPEAHKPVEDATPSAQENLEELEAAIRSGDAENKEASKESEELDDGKLPPETAEDLRPFPLNQYFRSQPVLSEDLREAIYRRVKKDGATVALASVEFGVSNERVGAVVRLKQMEKEWVAQGNKLALPYSKAVLSMLPTTPFIDPSLPKNKGKRPITHEPINDLIVHPATRQQLFVPVAESRRFTRADAGKAFDNNLLPADARIPHPELVQAERELESGLSFEERRKLAEARFEKEQEQKRKEERRKEEEVRAMKVVPKRRWDFVIQDVSVEAAGRDGRGAAAAGWRYGVPHQDRKRGIPKIPTRVEAVLVAASHARVHAPGSVGAVGGDDDPKKPGVVADNGTHKDAAIGPVDDIPHVLGQALGVEVLASSLYGTIWSEGGARQALKVKLDEQLGSGEKQIEEQRLAGKGGAEEESSMSPPPGVNAQLRQLVHYHLDNGFAENALFLAGRLQALEPRSPDAAHLLALCNLRLGRYKAAFDDARAKGLHTQHLGCAYVFAHACLALGRHEQGAQALEKTRSLWAGRNHWNKHSETSRRHVPDAAACYCILGKLYAAHGDTRKAIDYFVEALKINSFMWDAFTGLCDIGAVVRPHNIFKITPDMLPFTPPPDIDPFNTSSRQAGDSGLNMGGSNLLSKLNGRTTQQNLHHDFETPVANGQNMHDEHVMMAETGGPVMSRPITSRVRTKTNPEGDPTDISRPGYQNGHKRTVSGHSLREAQREAQNQHSQPMDPTAAPPRRSVRLLNSITQIRPNPRQGGASTKEMESKERRELRRARATAPKARSGTTSTVGRVVSGNRKPHMDTSEPSKPDSRPASGAAVAVAPPPRMAPPSDTSREREVLNWLLDLLLRIATGYRHLSRYDASKALEAFTAVPKAQRETPWVLAQIGKAHYERTHYAEAGNTFRKIRDMAPSSLEHMEVYSNTLWQLRDEVALGHLAHTLMDQDRLSPQAWCALGNASSLDRQHDDAVKCFTRATQLDPKFAYAFTLQGHEHVANEEFDKAMAAYRNAISADNRHYNGWYGLGNVYERLGKYEVAEKHYRAAADINQNNAMILVRIGLVLDRMKKIEPALMQFENAIRIDPRSVMARFRKSQVLLKLNAPQEALKELLYLKDAAPDDPNIHFLLGRCYKKLRDRSNAIRHLTIAMNLDPKSHGVIKEVMESIDQEDDGGWSSEDDH</sequence>
<evidence type="ECO:0000256" key="3">
    <source>
        <dbReference type="PROSITE-ProRule" id="PRU00339"/>
    </source>
</evidence>
<feature type="repeat" description="TPR" evidence="3">
    <location>
        <begin position="1128"/>
        <end position="1161"/>
    </location>
</feature>
<feature type="coiled-coil region" evidence="4">
    <location>
        <begin position="337"/>
        <end position="365"/>
    </location>
</feature>
<protein>
    <submittedName>
        <fullName evidence="6">Nuclear protein bimA</fullName>
    </submittedName>
</protein>
<evidence type="ECO:0000313" key="7">
    <source>
        <dbReference type="Proteomes" id="UP000249619"/>
    </source>
</evidence>
<dbReference type="Pfam" id="PF12298">
    <property type="entry name" value="Bot1p"/>
    <property type="match status" value="1"/>
</dbReference>